<gene>
    <name evidence="2" type="ORF">PSECIP111854_03065</name>
</gene>
<evidence type="ECO:0000313" key="2">
    <source>
        <dbReference type="EMBL" id="CAH9062687.1"/>
    </source>
</evidence>
<keyword evidence="3" id="KW-1185">Reference proteome</keyword>
<accession>A0A9W4R1M4</accession>
<feature type="transmembrane region" description="Helical" evidence="1">
    <location>
        <begin position="41"/>
        <end position="59"/>
    </location>
</feature>
<name>A0A9W4R1M4_9GAMM</name>
<dbReference type="AlphaFoldDB" id="A0A9W4R1M4"/>
<comment type="caution">
    <text evidence="2">The sequence shown here is derived from an EMBL/GenBank/DDBJ whole genome shotgun (WGS) entry which is preliminary data.</text>
</comment>
<keyword evidence="1" id="KW-0812">Transmembrane</keyword>
<evidence type="ECO:0000256" key="1">
    <source>
        <dbReference type="SAM" id="Phobius"/>
    </source>
</evidence>
<reference evidence="2" key="1">
    <citation type="submission" date="2022-07" db="EMBL/GenBank/DDBJ databases">
        <authorList>
            <person name="Criscuolo A."/>
        </authorList>
    </citation>
    <scope>NUCLEOTIDE SEQUENCE</scope>
    <source>
        <strain evidence="2">CIP111854</strain>
    </source>
</reference>
<keyword evidence="1" id="KW-0472">Membrane</keyword>
<dbReference type="RefSeq" id="WP_261626773.1">
    <property type="nucleotide sequence ID" value="NZ_CAMAPC010000013.1"/>
</dbReference>
<dbReference type="EMBL" id="CAMAPC010000013">
    <property type="protein sequence ID" value="CAH9062687.1"/>
    <property type="molecule type" value="Genomic_DNA"/>
</dbReference>
<proteinExistence type="predicted"/>
<dbReference type="Proteomes" id="UP001152467">
    <property type="component" value="Unassembled WGS sequence"/>
</dbReference>
<sequence>MIYEIDIIDFFWPVPVLFLSILFVSGRLIWTSEAVSKKFKFKALGALFFLLGLPSLWLLSSHVYANIKYLLNDYDIASGAFIASREDERYEKILLKGSSIRYGKRKGRCFTGQLNLVKGTHLEIKYIGSSNDACILSIQEIKELDSSDEDV</sequence>
<feature type="transmembrane region" description="Helical" evidence="1">
    <location>
        <begin position="12"/>
        <end position="29"/>
    </location>
</feature>
<protein>
    <submittedName>
        <fullName evidence="2">Uncharacterized protein</fullName>
    </submittedName>
</protein>
<organism evidence="2 3">
    <name type="scientific">Pseudoalteromonas holothuriae</name>
    <dbReference type="NCBI Taxonomy" id="2963714"/>
    <lineage>
        <taxon>Bacteria</taxon>
        <taxon>Pseudomonadati</taxon>
        <taxon>Pseudomonadota</taxon>
        <taxon>Gammaproteobacteria</taxon>
        <taxon>Alteromonadales</taxon>
        <taxon>Pseudoalteromonadaceae</taxon>
        <taxon>Pseudoalteromonas</taxon>
    </lineage>
</organism>
<evidence type="ECO:0000313" key="3">
    <source>
        <dbReference type="Proteomes" id="UP001152467"/>
    </source>
</evidence>
<keyword evidence="1" id="KW-1133">Transmembrane helix</keyword>